<dbReference type="PANTHER" id="PTHR33434">
    <property type="entry name" value="DEGV DOMAIN-CONTAINING PROTEIN DR_1986-RELATED"/>
    <property type="match status" value="1"/>
</dbReference>
<dbReference type="Proteomes" id="UP000635565">
    <property type="component" value="Unassembled WGS sequence"/>
</dbReference>
<comment type="caution">
    <text evidence="2">The sequence shown here is derived from an EMBL/GenBank/DDBJ whole genome shotgun (WGS) entry which is preliminary data.</text>
</comment>
<reference evidence="2 3" key="1">
    <citation type="journal article" date="2021" name="Int. J. Syst. Evol. Microbiol.">
        <title>Reticulibacter mediterranei gen. nov., sp. nov., within the new family Reticulibacteraceae fam. nov., and Ktedonospora formicarum gen. nov., sp. nov., Ktedonobacter robiniae sp. nov., Dictyobacter formicarum sp. nov. and Dictyobacter arantiisoli sp. nov., belonging to the class Ktedonobacteria.</title>
        <authorList>
            <person name="Yabe S."/>
            <person name="Zheng Y."/>
            <person name="Wang C.M."/>
            <person name="Sakai Y."/>
            <person name="Abe K."/>
            <person name="Yokota A."/>
            <person name="Donadio S."/>
            <person name="Cavaletti L."/>
            <person name="Monciardini P."/>
        </authorList>
    </citation>
    <scope>NUCLEOTIDE SEQUENCE [LARGE SCALE GENOMIC DNA]</scope>
    <source>
        <strain evidence="2 3">SOSP1-9</strain>
    </source>
</reference>
<name>A0ABQ3VRV9_9CHLR</name>
<dbReference type="SUPFAM" id="SSF82549">
    <property type="entry name" value="DAK1/DegV-like"/>
    <property type="match status" value="1"/>
</dbReference>
<dbReference type="Gene3D" id="3.40.50.10170">
    <property type="match status" value="1"/>
</dbReference>
<dbReference type="InterPro" id="IPR003797">
    <property type="entry name" value="DegV"/>
</dbReference>
<dbReference type="EMBL" id="BNJJ01000030">
    <property type="protein sequence ID" value="GHO89009.1"/>
    <property type="molecule type" value="Genomic_DNA"/>
</dbReference>
<keyword evidence="1" id="KW-0446">Lipid-binding</keyword>
<dbReference type="InterPro" id="IPR043168">
    <property type="entry name" value="DegV_C"/>
</dbReference>
<evidence type="ECO:0000313" key="2">
    <source>
        <dbReference type="EMBL" id="GHO89009.1"/>
    </source>
</evidence>
<accession>A0ABQ3VRV9</accession>
<keyword evidence="3" id="KW-1185">Reference proteome</keyword>
<dbReference type="NCBIfam" id="TIGR00762">
    <property type="entry name" value="DegV"/>
    <property type="match status" value="1"/>
</dbReference>
<protein>
    <submittedName>
        <fullName evidence="2">DegV domain-containing protein</fullName>
    </submittedName>
</protein>
<dbReference type="PANTHER" id="PTHR33434:SF2">
    <property type="entry name" value="FATTY ACID-BINDING PROTEIN TM_1468"/>
    <property type="match status" value="1"/>
</dbReference>
<dbReference type="PROSITE" id="PS51482">
    <property type="entry name" value="DEGV"/>
    <property type="match status" value="1"/>
</dbReference>
<proteinExistence type="predicted"/>
<organism evidence="2 3">
    <name type="scientific">Dictyobacter formicarum</name>
    <dbReference type="NCBI Taxonomy" id="2778368"/>
    <lineage>
        <taxon>Bacteria</taxon>
        <taxon>Bacillati</taxon>
        <taxon>Chloroflexota</taxon>
        <taxon>Ktedonobacteria</taxon>
        <taxon>Ktedonobacterales</taxon>
        <taxon>Dictyobacteraceae</taxon>
        <taxon>Dictyobacter</taxon>
    </lineage>
</organism>
<gene>
    <name evidence="2" type="ORF">KSZ_70150</name>
</gene>
<dbReference type="InterPro" id="IPR050270">
    <property type="entry name" value="DegV_domain_contain"/>
</dbReference>
<sequence length="283" mass="30551">MSIRIVTDSTADISPEMAEALGITIVPLTVFFGEEAYQDNLDLDNATFYQKLQASKVLPRTSQPSPALFQEAYTRLIKEGATGILSIHLSSQLSGTYQSARTAWETLPEEVRSVPFEAIDSKSISAGMFMTLKKLSEMNNANTSLEELKAYAEDRFSRTRILAVLDTLEFVKRGGRIGGAKALLGNMLSVKPVIALNKEGVVVPIEQPRTRSKAFARTAQLLAESGPIEDIAIAESSAEIGQQLAEALKPVYTGDIPQYKLGAVLGTHTGPGTVAITFVTGKQ</sequence>
<dbReference type="RefSeq" id="WP_201366551.1">
    <property type="nucleotide sequence ID" value="NZ_BNJJ01000030.1"/>
</dbReference>
<dbReference type="Pfam" id="PF02645">
    <property type="entry name" value="DegV"/>
    <property type="match status" value="1"/>
</dbReference>
<evidence type="ECO:0000313" key="3">
    <source>
        <dbReference type="Proteomes" id="UP000635565"/>
    </source>
</evidence>
<dbReference type="Gene3D" id="3.30.1180.10">
    <property type="match status" value="1"/>
</dbReference>
<evidence type="ECO:0000256" key="1">
    <source>
        <dbReference type="ARBA" id="ARBA00023121"/>
    </source>
</evidence>